<gene>
    <name evidence="2" type="ORF">ACJMK2_014821</name>
</gene>
<evidence type="ECO:0000313" key="2">
    <source>
        <dbReference type="EMBL" id="KAL3855614.1"/>
    </source>
</evidence>
<organism evidence="2 3">
    <name type="scientific">Sinanodonta woodiana</name>
    <name type="common">Chinese pond mussel</name>
    <name type="synonym">Anodonta woodiana</name>
    <dbReference type="NCBI Taxonomy" id="1069815"/>
    <lineage>
        <taxon>Eukaryota</taxon>
        <taxon>Metazoa</taxon>
        <taxon>Spiralia</taxon>
        <taxon>Lophotrochozoa</taxon>
        <taxon>Mollusca</taxon>
        <taxon>Bivalvia</taxon>
        <taxon>Autobranchia</taxon>
        <taxon>Heteroconchia</taxon>
        <taxon>Palaeoheterodonta</taxon>
        <taxon>Unionida</taxon>
        <taxon>Unionoidea</taxon>
        <taxon>Unionidae</taxon>
        <taxon>Unioninae</taxon>
        <taxon>Sinanodonta</taxon>
    </lineage>
</organism>
<accession>A0ABD3V1T2</accession>
<proteinExistence type="predicted"/>
<evidence type="ECO:0000313" key="3">
    <source>
        <dbReference type="Proteomes" id="UP001634394"/>
    </source>
</evidence>
<protein>
    <submittedName>
        <fullName evidence="2">Uncharacterized protein</fullName>
    </submittedName>
</protein>
<feature type="chain" id="PRO_5044820583" evidence="1">
    <location>
        <begin position="17"/>
        <end position="116"/>
    </location>
</feature>
<dbReference type="EMBL" id="JBJQND010000014">
    <property type="protein sequence ID" value="KAL3855614.1"/>
    <property type="molecule type" value="Genomic_DNA"/>
</dbReference>
<dbReference type="AlphaFoldDB" id="A0ABD3V1T2"/>
<dbReference type="Proteomes" id="UP001634394">
    <property type="component" value="Unassembled WGS sequence"/>
</dbReference>
<name>A0ABD3V1T2_SINWO</name>
<keyword evidence="3" id="KW-1185">Reference proteome</keyword>
<reference evidence="2 3" key="1">
    <citation type="submission" date="2024-11" db="EMBL/GenBank/DDBJ databases">
        <title>Chromosome-level genome assembly of the freshwater bivalve Anodonta woodiana.</title>
        <authorList>
            <person name="Chen X."/>
        </authorList>
    </citation>
    <scope>NUCLEOTIDE SEQUENCE [LARGE SCALE GENOMIC DNA]</scope>
    <source>
        <strain evidence="2">MN2024</strain>
        <tissue evidence="2">Gills</tissue>
    </source>
</reference>
<sequence length="116" mass="13394">MKCIIILTIMVGLSYQMTTPHNIRTTHEPSVTQQYIFHYDYLTHKMVVHKDKNCYIFTLTDQERIDVHTDSGLTALEVQFLTRISANAHTEVTRISLESSVRTACGFNIQHFYTVA</sequence>
<evidence type="ECO:0000256" key="1">
    <source>
        <dbReference type="SAM" id="SignalP"/>
    </source>
</evidence>
<keyword evidence="1" id="KW-0732">Signal</keyword>
<feature type="signal peptide" evidence="1">
    <location>
        <begin position="1"/>
        <end position="16"/>
    </location>
</feature>
<comment type="caution">
    <text evidence="2">The sequence shown here is derived from an EMBL/GenBank/DDBJ whole genome shotgun (WGS) entry which is preliminary data.</text>
</comment>